<keyword evidence="2" id="KW-0916">Viral movement protein</keyword>
<proteinExistence type="predicted"/>
<dbReference type="GO" id="GO:0046740">
    <property type="term" value="P:transport of virus in host, cell to cell"/>
    <property type="evidence" value="ECO:0007669"/>
    <property type="project" value="UniProtKB-KW"/>
</dbReference>
<evidence type="ECO:0000256" key="2">
    <source>
        <dbReference type="ARBA" id="ARBA00023031"/>
    </source>
</evidence>
<evidence type="ECO:0000256" key="1">
    <source>
        <dbReference type="ARBA" id="ARBA00022448"/>
    </source>
</evidence>
<dbReference type="Pfam" id="PF00803">
    <property type="entry name" value="3A"/>
    <property type="match status" value="1"/>
</dbReference>
<reference evidence="3" key="1">
    <citation type="submission" date="2020-05" db="EMBL/GenBank/DDBJ databases">
        <title>Identification of Plant Viruses in Soybean using Metagenomic Sequencing.</title>
        <authorList>
            <person name="Elmore M.G."/>
            <person name="Groves C."/>
            <person name="Smith D."/>
            <person name="Mueller D.S."/>
            <person name="Whitham S.A."/>
        </authorList>
    </citation>
    <scope>NUCLEOTIDE SEQUENCE</scope>
    <source>
        <strain evidence="3">MD-2016</strain>
    </source>
</reference>
<dbReference type="InterPro" id="IPR000603">
    <property type="entry name" value="MPV"/>
</dbReference>
<protein>
    <submittedName>
        <fullName evidence="3">Movement protein</fullName>
    </submittedName>
</protein>
<evidence type="ECO:0000313" key="3">
    <source>
        <dbReference type="EMBL" id="QNT38363.1"/>
    </source>
</evidence>
<sequence length="316" mass="35436">MSNFVAKAIEMGQGMIPKNNGEIKEYQNPITESQGRHKLDLGNYKGKEVDKIVKKNMELSKGSFVRDTTGSSELGVYESGTTLSSDSNLDLAAKMIVDKSNHISKWKNDVLVGNGKELIKKKLHLKPNWDSMKQFMMLSRVIIWICPVSPDTSGYLKIGIKDQCSEDKNAFVARGEGKINTPICFYFNLNWSYPKEKNTLEFCPIAIMETDQQYKKGAPLASVMYSWCKEFCGSPRYYEKSDCYVIPISPAVRFQSAAMIEACKYMIPKGSSGKAIKKQIEELGKYLEQAALDEENEEGGMESGSSFPSLVEMKPI</sequence>
<accession>A0A7H1KW13</accession>
<dbReference type="EMBL" id="MT536770">
    <property type="protein sequence ID" value="QNT38363.1"/>
    <property type="molecule type" value="Genomic_RNA"/>
</dbReference>
<organism evidence="3">
    <name type="scientific">Soybean vein necrosis virus</name>
    <dbReference type="NCBI Taxonomy" id="980895"/>
    <lineage>
        <taxon>Viruses</taxon>
        <taxon>Riboviria</taxon>
        <taxon>Orthornavirae</taxon>
        <taxon>Negarnaviricota</taxon>
        <taxon>Polyploviricotina</taxon>
        <taxon>Bunyaviricetes</taxon>
        <taxon>Elliovirales</taxon>
        <taxon>Tospoviridae</taxon>
        <taxon>Orthotospovirus</taxon>
        <taxon>Orthotospovirus glycininecrovenae</taxon>
    </lineage>
</organism>
<keyword evidence="1" id="KW-0813">Transport</keyword>
<name>A0A7H1KW13_9VIRU</name>